<dbReference type="Proteomes" id="UP001155182">
    <property type="component" value="Unassembled WGS sequence"/>
</dbReference>
<organism evidence="2 3">
    <name type="scientific">Solitalea agri</name>
    <dbReference type="NCBI Taxonomy" id="2953739"/>
    <lineage>
        <taxon>Bacteria</taxon>
        <taxon>Pseudomonadati</taxon>
        <taxon>Bacteroidota</taxon>
        <taxon>Sphingobacteriia</taxon>
        <taxon>Sphingobacteriales</taxon>
        <taxon>Sphingobacteriaceae</taxon>
        <taxon>Solitalea</taxon>
    </lineage>
</organism>
<accession>A0A9X2F1Q3</accession>
<evidence type="ECO:0000313" key="3">
    <source>
        <dbReference type="Proteomes" id="UP001155182"/>
    </source>
</evidence>
<gene>
    <name evidence="2" type="ORF">NF867_06785</name>
</gene>
<sequence length="100" mass="11149">MSENIQLPSGQDQSNGLFKKDSFLLGFVLGIIVPVISFILVEFIHLGDRIGVRDSSIYLLGLIINLFLVRYYFKNGISNAGKGVFLISFLVVLAVFFFKS</sequence>
<protein>
    <recommendedName>
        <fullName evidence="4">Stationary phase survival protein SurE</fullName>
    </recommendedName>
</protein>
<keyword evidence="1" id="KW-1133">Transmembrane helix</keyword>
<proteinExistence type="predicted"/>
<evidence type="ECO:0000256" key="1">
    <source>
        <dbReference type="SAM" id="Phobius"/>
    </source>
</evidence>
<feature type="transmembrane region" description="Helical" evidence="1">
    <location>
        <begin position="79"/>
        <end position="98"/>
    </location>
</feature>
<keyword evidence="3" id="KW-1185">Reference proteome</keyword>
<dbReference type="RefSeq" id="WP_252587045.1">
    <property type="nucleotide sequence ID" value="NZ_JAMWYS010000024.1"/>
</dbReference>
<feature type="transmembrane region" description="Helical" evidence="1">
    <location>
        <begin position="23"/>
        <end position="44"/>
    </location>
</feature>
<evidence type="ECO:0008006" key="4">
    <source>
        <dbReference type="Google" id="ProtNLM"/>
    </source>
</evidence>
<dbReference type="EMBL" id="JAMWYS010000024">
    <property type="protein sequence ID" value="MCO4292560.1"/>
    <property type="molecule type" value="Genomic_DNA"/>
</dbReference>
<name>A0A9X2F1Q3_9SPHI</name>
<keyword evidence="1" id="KW-0812">Transmembrane</keyword>
<dbReference type="AlphaFoldDB" id="A0A9X2F1Q3"/>
<evidence type="ECO:0000313" key="2">
    <source>
        <dbReference type="EMBL" id="MCO4292560.1"/>
    </source>
</evidence>
<keyword evidence="1" id="KW-0472">Membrane</keyword>
<comment type="caution">
    <text evidence="2">The sequence shown here is derived from an EMBL/GenBank/DDBJ whole genome shotgun (WGS) entry which is preliminary data.</text>
</comment>
<reference evidence="2" key="1">
    <citation type="submission" date="2022-06" db="EMBL/GenBank/DDBJ databases">
        <title>Solitalea sp. MAHUQ-68 isolated from rhizospheric soil.</title>
        <authorList>
            <person name="Huq M.A."/>
        </authorList>
    </citation>
    <scope>NUCLEOTIDE SEQUENCE</scope>
    <source>
        <strain evidence="2">MAHUQ-68</strain>
    </source>
</reference>
<feature type="transmembrane region" description="Helical" evidence="1">
    <location>
        <begin position="56"/>
        <end position="73"/>
    </location>
</feature>